<gene>
    <name evidence="10" type="ORF">HPP92_013245</name>
</gene>
<protein>
    <recommendedName>
        <fullName evidence="9">C2H2-type domain-containing protein</fullName>
    </recommendedName>
</protein>
<dbReference type="Gene3D" id="3.30.160.60">
    <property type="entry name" value="Classic Zinc Finger"/>
    <property type="match status" value="1"/>
</dbReference>
<dbReference type="InterPro" id="IPR051061">
    <property type="entry name" value="Zinc_finger_trans_reg"/>
</dbReference>
<keyword evidence="3 8" id="KW-0863">Zinc-finger</keyword>
<proteinExistence type="predicted"/>
<dbReference type="EMBL" id="JADCNL010000006">
    <property type="protein sequence ID" value="KAG0476404.1"/>
    <property type="molecule type" value="Genomic_DNA"/>
</dbReference>
<comment type="caution">
    <text evidence="10">The sequence shown here is derived from an EMBL/GenBank/DDBJ whole genome shotgun (WGS) entry which is preliminary data.</text>
</comment>
<dbReference type="PANTHER" id="PTHR46179:SF13">
    <property type="entry name" value="C2H2-TYPE DOMAIN-CONTAINING PROTEIN"/>
    <property type="match status" value="1"/>
</dbReference>
<keyword evidence="7" id="KW-0539">Nucleus</keyword>
<feature type="domain" description="C2H2-type" evidence="9">
    <location>
        <begin position="261"/>
        <end position="290"/>
    </location>
</feature>
<dbReference type="GO" id="GO:0080084">
    <property type="term" value="F:5S rDNA binding"/>
    <property type="evidence" value="ECO:0007669"/>
    <property type="project" value="TreeGrafter"/>
</dbReference>
<dbReference type="AlphaFoldDB" id="A0A835QPM4"/>
<evidence type="ECO:0000256" key="7">
    <source>
        <dbReference type="ARBA" id="ARBA00023242"/>
    </source>
</evidence>
<evidence type="ECO:0000256" key="3">
    <source>
        <dbReference type="ARBA" id="ARBA00022771"/>
    </source>
</evidence>
<dbReference type="Proteomes" id="UP000636800">
    <property type="component" value="Chromosome 6"/>
</dbReference>
<keyword evidence="11" id="KW-1185">Reference proteome</keyword>
<keyword evidence="4" id="KW-0862">Zinc</keyword>
<dbReference type="InterPro" id="IPR013087">
    <property type="entry name" value="Znf_C2H2_type"/>
</dbReference>
<organism evidence="10 11">
    <name type="scientific">Vanilla planifolia</name>
    <name type="common">Vanilla</name>
    <dbReference type="NCBI Taxonomy" id="51239"/>
    <lineage>
        <taxon>Eukaryota</taxon>
        <taxon>Viridiplantae</taxon>
        <taxon>Streptophyta</taxon>
        <taxon>Embryophyta</taxon>
        <taxon>Tracheophyta</taxon>
        <taxon>Spermatophyta</taxon>
        <taxon>Magnoliopsida</taxon>
        <taxon>Liliopsida</taxon>
        <taxon>Asparagales</taxon>
        <taxon>Orchidaceae</taxon>
        <taxon>Vanilloideae</taxon>
        <taxon>Vanilleae</taxon>
        <taxon>Vanilla</taxon>
    </lineage>
</organism>
<keyword evidence="6" id="KW-0804">Transcription</keyword>
<evidence type="ECO:0000256" key="5">
    <source>
        <dbReference type="ARBA" id="ARBA00023015"/>
    </source>
</evidence>
<evidence type="ECO:0000256" key="2">
    <source>
        <dbReference type="ARBA" id="ARBA00022723"/>
    </source>
</evidence>
<accession>A0A835QPM4</accession>
<sequence length="355" mass="40317">MHVIWVNTCTCTCVAPKVNACACEVSTPNDERVYLRYANPDINMADVEETNQKTSISRGIRRYFCEYCGICRSTKSIIKSHILTHHKDEVHAADNDEGNLPKEATMNAQHTCEDCGASFRNQLISCSICSAIPLRCVAGSDVQLKVVGHLVSQSRERMQESLDCHCLIPSIFRISCKMDVGGVIDTSCGRSDSMMIQQSINGKEVSNFGEVIVRNHKRQCAKKSKVVALDVQRLSRGSSIQLEKSNLKKHVEAVHGELRRFSCRTFGCQQKFHYKHVRDKHEKTHSYEQGDFLQADEQRLLRPQGGRKRRRIDIEALTRKRVVPLDRSSVLDDGANYLRWLTHDDDDQHGEEKMP</sequence>
<dbReference type="PROSITE" id="PS50157">
    <property type="entry name" value="ZINC_FINGER_C2H2_2"/>
    <property type="match status" value="1"/>
</dbReference>
<dbReference type="GO" id="GO:0005730">
    <property type="term" value="C:nucleolus"/>
    <property type="evidence" value="ECO:0007669"/>
    <property type="project" value="TreeGrafter"/>
</dbReference>
<evidence type="ECO:0000313" key="10">
    <source>
        <dbReference type="EMBL" id="KAG0476404.1"/>
    </source>
</evidence>
<name>A0A835QPM4_VANPL</name>
<keyword evidence="5" id="KW-0805">Transcription regulation</keyword>
<evidence type="ECO:0000256" key="1">
    <source>
        <dbReference type="ARBA" id="ARBA00004123"/>
    </source>
</evidence>
<evidence type="ECO:0000259" key="9">
    <source>
        <dbReference type="PROSITE" id="PS50157"/>
    </source>
</evidence>
<evidence type="ECO:0000313" key="11">
    <source>
        <dbReference type="Proteomes" id="UP000636800"/>
    </source>
</evidence>
<evidence type="ECO:0000256" key="6">
    <source>
        <dbReference type="ARBA" id="ARBA00023163"/>
    </source>
</evidence>
<dbReference type="PANTHER" id="PTHR46179">
    <property type="entry name" value="ZINC FINGER PROTEIN"/>
    <property type="match status" value="1"/>
</dbReference>
<dbReference type="GO" id="GO:0008270">
    <property type="term" value="F:zinc ion binding"/>
    <property type="evidence" value="ECO:0007669"/>
    <property type="project" value="UniProtKB-KW"/>
</dbReference>
<dbReference type="GO" id="GO:0003700">
    <property type="term" value="F:DNA-binding transcription factor activity"/>
    <property type="evidence" value="ECO:0007669"/>
    <property type="project" value="TreeGrafter"/>
</dbReference>
<evidence type="ECO:0000256" key="4">
    <source>
        <dbReference type="ARBA" id="ARBA00022833"/>
    </source>
</evidence>
<dbReference type="PROSITE" id="PS00028">
    <property type="entry name" value="ZINC_FINGER_C2H2_1"/>
    <property type="match status" value="1"/>
</dbReference>
<comment type="subcellular location">
    <subcellularLocation>
        <location evidence="1">Nucleus</location>
    </subcellularLocation>
</comment>
<dbReference type="GO" id="GO:0006357">
    <property type="term" value="P:regulation of transcription by RNA polymerase II"/>
    <property type="evidence" value="ECO:0007669"/>
    <property type="project" value="TreeGrafter"/>
</dbReference>
<keyword evidence="2" id="KW-0479">Metal-binding</keyword>
<reference evidence="10 11" key="1">
    <citation type="journal article" date="2020" name="Nat. Food">
        <title>A phased Vanilla planifolia genome enables genetic improvement of flavour and production.</title>
        <authorList>
            <person name="Hasing T."/>
            <person name="Tang H."/>
            <person name="Brym M."/>
            <person name="Khazi F."/>
            <person name="Huang T."/>
            <person name="Chambers A.H."/>
        </authorList>
    </citation>
    <scope>NUCLEOTIDE SEQUENCE [LARGE SCALE GENOMIC DNA]</scope>
    <source>
        <tissue evidence="10">Leaf</tissue>
    </source>
</reference>
<evidence type="ECO:0000256" key="8">
    <source>
        <dbReference type="PROSITE-ProRule" id="PRU00042"/>
    </source>
</evidence>